<name>A0A7C3GT48_9BACT</name>
<dbReference type="PANTHER" id="PTHR45138:SF25">
    <property type="entry name" value="GGDEF DOMAIN PROTEIN"/>
    <property type="match status" value="1"/>
</dbReference>
<proteinExistence type="predicted"/>
<reference evidence="3" key="1">
    <citation type="journal article" date="2020" name="mSystems">
        <title>Genome- and Community-Level Interaction Insights into Carbon Utilization and Element Cycling Functions of Hydrothermarchaeota in Hydrothermal Sediment.</title>
        <authorList>
            <person name="Zhou Z."/>
            <person name="Liu Y."/>
            <person name="Xu W."/>
            <person name="Pan J."/>
            <person name="Luo Z.H."/>
            <person name="Li M."/>
        </authorList>
    </citation>
    <scope>NUCLEOTIDE SEQUENCE [LARGE SCALE GENOMIC DNA]</scope>
    <source>
        <strain evidence="3">HyVt-483</strain>
    </source>
</reference>
<dbReference type="PANTHER" id="PTHR45138">
    <property type="entry name" value="REGULATORY COMPONENTS OF SENSORY TRANSDUCTION SYSTEM"/>
    <property type="match status" value="1"/>
</dbReference>
<dbReference type="GO" id="GO:0052621">
    <property type="term" value="F:diguanylate cyclase activity"/>
    <property type="evidence" value="ECO:0007669"/>
    <property type="project" value="UniProtKB-EC"/>
</dbReference>
<dbReference type="InterPro" id="IPR043128">
    <property type="entry name" value="Rev_trsase/Diguanyl_cyclase"/>
</dbReference>
<evidence type="ECO:0000256" key="1">
    <source>
        <dbReference type="ARBA" id="ARBA00012528"/>
    </source>
</evidence>
<dbReference type="InterPro" id="IPR050469">
    <property type="entry name" value="Diguanylate_Cyclase"/>
</dbReference>
<dbReference type="SMART" id="SM00267">
    <property type="entry name" value="GGDEF"/>
    <property type="match status" value="1"/>
</dbReference>
<feature type="domain" description="GGDEF" evidence="2">
    <location>
        <begin position="151"/>
        <end position="306"/>
    </location>
</feature>
<accession>A0A7C3GT48</accession>
<gene>
    <name evidence="3" type="ORF">ENJ40_01525</name>
</gene>
<sequence>MRKVLLLSPEEPPYTLWAEALRNHAYQVEIFSTIEEAGERILFNLPDLLVVSESLQPELARDLIFALKYDLSLASLPILLVIRPEKLPEMDWKEYFVDDFICEGASREEVLSRVELAFVRAERLADNNPLTGLPGNTSILRKIEEIIKSDEEWAVGYVDLDNFKPFNDAYGFSRGDEVIRMLARILVHLVDLYAGPKGFVGHIGGDDFVFIVPLEVAEKISQELIRKFDELILNFVDPEDRERGCLITTDRQGVLCRMAWPSVSVALVPIWKERFHHYGEVAAVAAQLKHYVKKIPGSTYLIDRRKEERRNFGID</sequence>
<dbReference type="SUPFAM" id="SSF52172">
    <property type="entry name" value="CheY-like"/>
    <property type="match status" value="1"/>
</dbReference>
<dbReference type="EC" id="2.7.7.65" evidence="1"/>
<dbReference type="InterPro" id="IPR011006">
    <property type="entry name" value="CheY-like_superfamily"/>
</dbReference>
<dbReference type="Gene3D" id="3.30.70.270">
    <property type="match status" value="1"/>
</dbReference>
<dbReference type="NCBIfam" id="TIGR00254">
    <property type="entry name" value="GGDEF"/>
    <property type="match status" value="1"/>
</dbReference>
<evidence type="ECO:0000313" key="3">
    <source>
        <dbReference type="EMBL" id="HFC97123.1"/>
    </source>
</evidence>
<dbReference type="Pfam" id="PF00990">
    <property type="entry name" value="GGDEF"/>
    <property type="match status" value="1"/>
</dbReference>
<dbReference type="GO" id="GO:0005886">
    <property type="term" value="C:plasma membrane"/>
    <property type="evidence" value="ECO:0007669"/>
    <property type="project" value="TreeGrafter"/>
</dbReference>
<dbReference type="GO" id="GO:0043709">
    <property type="term" value="P:cell adhesion involved in single-species biofilm formation"/>
    <property type="evidence" value="ECO:0007669"/>
    <property type="project" value="TreeGrafter"/>
</dbReference>
<evidence type="ECO:0000259" key="2">
    <source>
        <dbReference type="PROSITE" id="PS50887"/>
    </source>
</evidence>
<dbReference type="EMBL" id="DRMH01000015">
    <property type="protein sequence ID" value="HFC97123.1"/>
    <property type="molecule type" value="Genomic_DNA"/>
</dbReference>
<dbReference type="Proteomes" id="UP000886043">
    <property type="component" value="Unassembled WGS sequence"/>
</dbReference>
<protein>
    <recommendedName>
        <fullName evidence="1">diguanylate cyclase</fullName>
        <ecNumber evidence="1">2.7.7.65</ecNumber>
    </recommendedName>
</protein>
<dbReference type="InterPro" id="IPR000160">
    <property type="entry name" value="GGDEF_dom"/>
</dbReference>
<dbReference type="PROSITE" id="PS50887">
    <property type="entry name" value="GGDEF"/>
    <property type="match status" value="1"/>
</dbReference>
<dbReference type="CDD" id="cd01949">
    <property type="entry name" value="GGDEF"/>
    <property type="match status" value="1"/>
</dbReference>
<dbReference type="GO" id="GO:1902201">
    <property type="term" value="P:negative regulation of bacterial-type flagellum-dependent cell motility"/>
    <property type="evidence" value="ECO:0007669"/>
    <property type="project" value="TreeGrafter"/>
</dbReference>
<comment type="caution">
    <text evidence="3">The sequence shown here is derived from an EMBL/GenBank/DDBJ whole genome shotgun (WGS) entry which is preliminary data.</text>
</comment>
<organism evidence="3">
    <name type="scientific">Thermosulfurimonas dismutans</name>
    <dbReference type="NCBI Taxonomy" id="999894"/>
    <lineage>
        <taxon>Bacteria</taxon>
        <taxon>Pseudomonadati</taxon>
        <taxon>Thermodesulfobacteriota</taxon>
        <taxon>Thermodesulfobacteria</taxon>
        <taxon>Thermodesulfobacteriales</taxon>
        <taxon>Thermodesulfobacteriaceae</taxon>
        <taxon>Thermosulfurimonas</taxon>
    </lineage>
</organism>
<dbReference type="SUPFAM" id="SSF55073">
    <property type="entry name" value="Nucleotide cyclase"/>
    <property type="match status" value="1"/>
</dbReference>
<dbReference type="InterPro" id="IPR029787">
    <property type="entry name" value="Nucleotide_cyclase"/>
</dbReference>
<dbReference type="AlphaFoldDB" id="A0A7C3GT48"/>